<dbReference type="GO" id="GO:0005506">
    <property type="term" value="F:iron ion binding"/>
    <property type="evidence" value="ECO:0007669"/>
    <property type="project" value="InterPro"/>
</dbReference>
<feature type="binding site" evidence="20">
    <location>
        <position position="855"/>
    </location>
    <ligand>
        <name>ATP</name>
        <dbReference type="ChEBI" id="CHEBI:30616"/>
    </ligand>
</feature>
<evidence type="ECO:0000256" key="22">
    <source>
        <dbReference type="SAM" id="MobiDB-lite"/>
    </source>
</evidence>
<feature type="binding site" evidence="20">
    <location>
        <position position="476"/>
    </location>
    <ligand>
        <name>ATP</name>
        <dbReference type="ChEBI" id="CHEBI:30616"/>
    </ligand>
</feature>
<dbReference type="KEGG" id="cfj:CFIO01_00250"/>
<dbReference type="PANTHER" id="PTHR24092:SF174">
    <property type="entry name" value="PHOSPHOLIPID-TRANSPORTING ATPASE DNF3-RELATED"/>
    <property type="match status" value="1"/>
</dbReference>
<dbReference type="SUPFAM" id="SSF81665">
    <property type="entry name" value="Calcium ATPase, transmembrane domain M"/>
    <property type="match status" value="1"/>
</dbReference>
<evidence type="ECO:0000256" key="2">
    <source>
        <dbReference type="ARBA" id="ARBA00004141"/>
    </source>
</evidence>
<sequence length="1915" mass="213871">MNEKPTTEPPSVGDALRSSPDEASDRARWLGASSRRDAVMWCKSVFYEVVLGRKTLPPSKNGRIIPLQLDQDAPLTDERRGGHPFLSNTIRTSRYTVYDFIPKQLFFQFSRIGNFYFLCVGVPQTVPGLSTTGNFTTILPLLFFVLVTVAKEGYDDFKRHRLDKVENAETSRVLKHSKHRNTSSQTWQSKLRSALPGSRQVPGAGPAVDDGPWITTRWCDIEVGDLINLRRDDPVPADIVLLHADGENGLAYIETMALDGETNLKSKQVSAALEGCDSVEKILACDAEFVVEDPNPDLYKFDGRVTVNGKSLPLTSAEVIYRGSVLRNTASAIGIVVNTGEECKIRMNANQHPKAKKPALETVANKIVVSLALYVIILSVGCSMGYVLWQRSQERRTWYLKGAEVKFYEIIIGFIIQFNNVIPLALYVSLEIVKVGQLLMLNSDVEMYHAETDTPARCNTNTILENLGQVGYIFTDKTGTLTENVMKFRKLSIAGTAWLHQPDVEVAEGDSENNSSVDTLSEAKGIPRISTQHIRNDAIVDDYVQSPTTLGRPSMARSRAPSTRRSSSQWRSTGRPDHVQPDVTTSDLLEFISLRPHSLFARRAKDYILAMALCHTCLPEIRNGEVEYQSSSPDELAMVKAAQELGYTVVSRTSSNITLRQSSDASDATKDMTFQILDVIEFSSHRKRMSIVVRYPDGRICIICKGADSVILPRLKMASMALQKAQDVRQSADLERELLRKSEQHEPRISIGGRASMSLRRSIGIARGTPGPSVRPPMDRSQSFETSKLRKSGDLLRPSINIRTTSFEASPGSPTLPYHTPEKFAFLDDPTIADDSTIFTRCFKHLDDFATEGLRTLLFAQKFISEQDYLTWKRAFDAASTSLTDRQDKIEAAAETIEQSFNLVGASAIEDKLQHGVPETIDKLRRANIKIWMLTGDKRETAINIAHSTRICQPVSDLYTLDVTKGDLEGQLVALSEDLHSGCVHSVVVIDGQTLATIEKSDDLTAQFYSVVPCVDSVICCRASPAQKALMVKTVRSQLRKLRGQMGHGLTLAIGDGANDLAMISASHVGVGISGKEGLQAARVADYAIAQFRYLQRLLLVHGRWNYVRTAKFILCTFWKEMFFYLPTALYQRYNGYTGTSLYEMASLTVFNTLFTSLCVICLGIWEQDLSAETLLAVPELYVYGQRNMGLNLAKYAGWMLSAAIQGVLAYWGVWAGYVWFAHSSDQGLYAVGNLAFTLGVVWINYKCFILETHHKSGVVMGCFLLTFSGWWAWQGFLSSIYTRAPSIYAVRDGFSKTFGRDWTWWLTLIVMVTLFILMETIFRTLQRSLILAGMWRWPWVRKEDDVCADEWRLELWQELEKDPVVRERLKRLASDEDEEEMEDCEDVVVDIMFSILGLDNGFVPSVALLTAIPAMLYLAYLIRSPVTMDVKEPPLLRPTVPFIGHIIGIFQHSWEYLDLAYAKSKAPMFTLPMLGGKMYVITEPELAQAALRNRSLSFDPFLRDLIKGMAGASAQTMTSWDDPAFYGPWVKSIYGGMAGQSLLGLNISAVGGIATALNEIGDDVEVANLYMWNRELFTLASTDSLYGSKNPLRVDKKLIEAYWDYEEDVNKLMMGILPSLIAPKGYRGQALFQEAFKSFFDSQLHEGEDVPSLVKDRRRLSISFDMTSAEAAKIELIFLHGAISNTFPAFYWFFTRVFSQPELLSRLREEVQGVIEEKRRDTIDGKEKRVVVLHIEKLEEKCPLLMSCFRETHRLYAAGTLARKVMADTIISDGKMSFVVKKDWQISAPQKILQTDSGIWGDDALEFIGDRFLKVAKEKGEAVVNVAVRGFLGFGGGKHICPGRYFASGELLGSLALLVAGFDVTSSDGNALVVPRVTAVPLTGSFGKPVSGSDLKGYLRRRAGWEDVRWEVAA</sequence>
<dbReference type="NCBIfam" id="TIGR01494">
    <property type="entry name" value="ATPase_P-type"/>
    <property type="match status" value="1"/>
</dbReference>
<dbReference type="GO" id="GO:0016705">
    <property type="term" value="F:oxidoreductase activity, acting on paired donors, with incorporation or reduction of molecular oxygen"/>
    <property type="evidence" value="ECO:0007669"/>
    <property type="project" value="InterPro"/>
</dbReference>
<comment type="caution">
    <text evidence="26">The sequence shown here is derived from an EMBL/GenBank/DDBJ whole genome shotgun (WGS) entry which is preliminary data.</text>
</comment>
<evidence type="ECO:0000313" key="27">
    <source>
        <dbReference type="Proteomes" id="UP000020467"/>
    </source>
</evidence>
<keyword evidence="6 23" id="KW-0812">Transmembrane</keyword>
<feature type="binding site" evidence="20">
    <location>
        <position position="478"/>
    </location>
    <ligand>
        <name>ATP</name>
        <dbReference type="ChEBI" id="CHEBI:30616"/>
    </ligand>
</feature>
<evidence type="ECO:0000259" key="25">
    <source>
        <dbReference type="Pfam" id="PF16212"/>
    </source>
</evidence>
<evidence type="ECO:0000256" key="16">
    <source>
        <dbReference type="ARBA" id="ARBA00034036"/>
    </source>
</evidence>
<dbReference type="GO" id="GO:0004497">
    <property type="term" value="F:monooxygenase activity"/>
    <property type="evidence" value="ECO:0007669"/>
    <property type="project" value="UniProtKB-KW"/>
</dbReference>
<evidence type="ECO:0000256" key="15">
    <source>
        <dbReference type="ARBA" id="ARBA00023136"/>
    </source>
</evidence>
<dbReference type="GO" id="GO:0140326">
    <property type="term" value="F:ATPase-coupled intramembrane lipid transporter activity"/>
    <property type="evidence" value="ECO:0007669"/>
    <property type="project" value="UniProtKB-EC"/>
</dbReference>
<evidence type="ECO:0000256" key="11">
    <source>
        <dbReference type="ARBA" id="ARBA00022967"/>
    </source>
</evidence>
<dbReference type="InterPro" id="IPR008250">
    <property type="entry name" value="ATPase_P-typ_transduc_dom_A_sf"/>
</dbReference>
<dbReference type="InterPro" id="IPR001128">
    <property type="entry name" value="Cyt_P450"/>
</dbReference>
<evidence type="ECO:0000256" key="5">
    <source>
        <dbReference type="ARBA" id="ARBA00012189"/>
    </source>
</evidence>
<feature type="transmembrane region" description="Helical" evidence="23">
    <location>
        <begin position="367"/>
        <end position="389"/>
    </location>
</feature>
<feature type="binding site" evidence="20">
    <location>
        <position position="935"/>
    </location>
    <ligand>
        <name>ATP</name>
        <dbReference type="ChEBI" id="CHEBI:30616"/>
    </ligand>
</feature>
<dbReference type="SUPFAM" id="SSF56784">
    <property type="entry name" value="HAD-like"/>
    <property type="match status" value="1"/>
</dbReference>
<dbReference type="InterPro" id="IPR036412">
    <property type="entry name" value="HAD-like_sf"/>
</dbReference>
<gene>
    <name evidence="26" type="ORF">CFIO01_00250</name>
</gene>
<evidence type="ECO:0000256" key="6">
    <source>
        <dbReference type="ARBA" id="ARBA00022692"/>
    </source>
</evidence>
<dbReference type="Pfam" id="PF00067">
    <property type="entry name" value="p450"/>
    <property type="match status" value="1"/>
</dbReference>
<dbReference type="GO" id="GO:0005802">
    <property type="term" value="C:trans-Golgi network"/>
    <property type="evidence" value="ECO:0007669"/>
    <property type="project" value="TreeGrafter"/>
</dbReference>
<feature type="domain" description="P-type ATPase C-terminal" evidence="25">
    <location>
        <begin position="1082"/>
        <end position="1330"/>
    </location>
</feature>
<dbReference type="eggNOG" id="KOG0206">
    <property type="taxonomic scope" value="Eukaryota"/>
</dbReference>
<keyword evidence="15 23" id="KW-0472">Membrane</keyword>
<protein>
    <recommendedName>
        <fullName evidence="5">P-type phospholipid transporter</fullName>
        <ecNumber evidence="5">7.6.2.1</ecNumber>
    </recommendedName>
</protein>
<name>A0A010QNG8_9PEZI</name>
<feature type="binding site" evidence="20">
    <location>
        <position position="705"/>
    </location>
    <ligand>
        <name>ATP</name>
        <dbReference type="ChEBI" id="CHEBI:30616"/>
    </ligand>
</feature>
<dbReference type="OrthoDB" id="377733at2759"/>
<dbReference type="Gene3D" id="3.40.50.1000">
    <property type="entry name" value="HAD superfamily/HAD-like"/>
    <property type="match status" value="1"/>
</dbReference>
<dbReference type="Gene3D" id="3.40.1110.10">
    <property type="entry name" value="Calcium-transporting ATPase, cytoplasmic domain N"/>
    <property type="match status" value="1"/>
</dbReference>
<dbReference type="FunFam" id="3.40.50.1000:FF:000172">
    <property type="entry name" value="Phospholipid-transporting ATPase"/>
    <property type="match status" value="1"/>
</dbReference>
<feature type="binding site" evidence="21">
    <location>
        <position position="478"/>
    </location>
    <ligand>
        <name>Mg(2+)</name>
        <dbReference type="ChEBI" id="CHEBI:18420"/>
    </ligand>
</feature>
<proteinExistence type="inferred from homology"/>
<feature type="binding site" evidence="20">
    <location>
        <position position="1059"/>
    </location>
    <ligand>
        <name>ATP</name>
        <dbReference type="ChEBI" id="CHEBI:30616"/>
    </ligand>
</feature>
<dbReference type="NCBIfam" id="TIGR01652">
    <property type="entry name" value="ATPase-Plipid"/>
    <property type="match status" value="2"/>
</dbReference>
<keyword evidence="7 18" id="KW-0479">Metal-binding</keyword>
<feature type="transmembrane region" description="Helical" evidence="23">
    <location>
        <begin position="1258"/>
        <end position="1283"/>
    </location>
</feature>
<keyword evidence="14" id="KW-0560">Oxidoreductase</keyword>
<feature type="transmembrane region" description="Helical" evidence="23">
    <location>
        <begin position="410"/>
        <end position="430"/>
    </location>
</feature>
<dbReference type="GO" id="GO:0016887">
    <property type="term" value="F:ATP hydrolysis activity"/>
    <property type="evidence" value="ECO:0007669"/>
    <property type="project" value="InterPro"/>
</dbReference>
<feature type="domain" description="P-type ATPase N-terminal" evidence="24">
    <location>
        <begin position="82"/>
        <end position="138"/>
    </location>
</feature>
<dbReference type="InterPro" id="IPR036396">
    <property type="entry name" value="Cyt_P450_sf"/>
</dbReference>
<dbReference type="eggNOG" id="KOG0684">
    <property type="taxonomic scope" value="Eukaryota"/>
</dbReference>
<feature type="binding site" evidence="21">
    <location>
        <position position="476"/>
    </location>
    <ligand>
        <name>Mg(2+)</name>
        <dbReference type="ChEBI" id="CHEBI:18420"/>
    </ligand>
</feature>
<comment type="catalytic activity">
    <reaction evidence="16">
        <text>ATP + H2O + phospholipidSide 1 = ADP + phosphate + phospholipidSide 2.</text>
        <dbReference type="EC" id="7.6.2.1"/>
    </reaction>
</comment>
<dbReference type="EMBL" id="JARH01000655">
    <property type="protein sequence ID" value="EXF78255.1"/>
    <property type="molecule type" value="Genomic_DNA"/>
</dbReference>
<dbReference type="SUPFAM" id="SSF81653">
    <property type="entry name" value="Calcium ATPase, transduction domain A"/>
    <property type="match status" value="1"/>
</dbReference>
<dbReference type="InterPro" id="IPR006539">
    <property type="entry name" value="P-type_ATPase_IV"/>
</dbReference>
<dbReference type="GO" id="GO:0005524">
    <property type="term" value="F:ATP binding"/>
    <property type="evidence" value="ECO:0007669"/>
    <property type="project" value="UniProtKB-KW"/>
</dbReference>
<evidence type="ECO:0000256" key="17">
    <source>
        <dbReference type="ARBA" id="ARBA00049128"/>
    </source>
</evidence>
<keyword evidence="27" id="KW-1185">Reference proteome</keyword>
<dbReference type="Pfam" id="PF16212">
    <property type="entry name" value="PhoLip_ATPase_C"/>
    <property type="match status" value="1"/>
</dbReference>
<evidence type="ECO:0000259" key="24">
    <source>
        <dbReference type="Pfam" id="PF16209"/>
    </source>
</evidence>
<feature type="compositionally biased region" description="Low complexity" evidence="22">
    <location>
        <begin position="552"/>
        <end position="573"/>
    </location>
</feature>
<evidence type="ECO:0000256" key="8">
    <source>
        <dbReference type="ARBA" id="ARBA00022741"/>
    </source>
</evidence>
<keyword evidence="12 23" id="KW-1133">Transmembrane helix</keyword>
<comment type="cofactor">
    <cofactor evidence="21">
        <name>Mg(2+)</name>
        <dbReference type="ChEBI" id="CHEBI:18420"/>
    </cofactor>
</comment>
<feature type="binding site" evidence="20">
    <location>
        <position position="635"/>
    </location>
    <ligand>
        <name>ATP</name>
        <dbReference type="ChEBI" id="CHEBI:30616"/>
    </ligand>
</feature>
<evidence type="ECO:0000313" key="26">
    <source>
        <dbReference type="EMBL" id="EXF78255.1"/>
    </source>
</evidence>
<evidence type="ECO:0000256" key="19">
    <source>
        <dbReference type="PIRSR" id="PIRSR606539-1"/>
    </source>
</evidence>
<feature type="binding site" evidence="20">
    <location>
        <position position="1022"/>
    </location>
    <ligand>
        <name>ATP</name>
        <dbReference type="ChEBI" id="CHEBI:30616"/>
    </ligand>
</feature>
<dbReference type="GO" id="GO:0005886">
    <property type="term" value="C:plasma membrane"/>
    <property type="evidence" value="ECO:0007669"/>
    <property type="project" value="TreeGrafter"/>
</dbReference>
<keyword evidence="9 20" id="KW-0067">ATP-binding</keyword>
<reference evidence="26 27" key="1">
    <citation type="submission" date="2014-02" db="EMBL/GenBank/DDBJ databases">
        <title>The genome sequence of Colletotrichum fioriniae PJ7.</title>
        <authorList>
            <person name="Baroncelli R."/>
            <person name="Thon M.R."/>
        </authorList>
    </citation>
    <scope>NUCLEOTIDE SEQUENCE [LARGE SCALE GENOMIC DNA]</scope>
    <source>
        <strain evidence="26 27">PJ7</strain>
    </source>
</reference>
<feature type="binding site" evidence="20">
    <location>
        <position position="936"/>
    </location>
    <ligand>
        <name>ATP</name>
        <dbReference type="ChEBI" id="CHEBI:30616"/>
    </ligand>
</feature>
<evidence type="ECO:0000256" key="23">
    <source>
        <dbReference type="SAM" id="Phobius"/>
    </source>
</evidence>
<organism evidence="26 27">
    <name type="scientific">Colletotrichum fioriniae PJ7</name>
    <dbReference type="NCBI Taxonomy" id="1445577"/>
    <lineage>
        <taxon>Eukaryota</taxon>
        <taxon>Fungi</taxon>
        <taxon>Dikarya</taxon>
        <taxon>Ascomycota</taxon>
        <taxon>Pezizomycotina</taxon>
        <taxon>Sordariomycetes</taxon>
        <taxon>Hypocreomycetidae</taxon>
        <taxon>Glomerellales</taxon>
        <taxon>Glomerellaceae</taxon>
        <taxon>Colletotrichum</taxon>
        <taxon>Colletotrichum acutatum species complex</taxon>
    </lineage>
</organism>
<keyword evidence="13 18" id="KW-0408">Iron</keyword>
<evidence type="ECO:0000256" key="12">
    <source>
        <dbReference type="ARBA" id="ARBA00022989"/>
    </source>
</evidence>
<dbReference type="STRING" id="1445577.A0A010QNG8"/>
<feature type="region of interest" description="Disordered" evidence="22">
    <location>
        <begin position="764"/>
        <end position="789"/>
    </location>
</feature>
<feature type="binding site" evidence="20">
    <location>
        <position position="477"/>
    </location>
    <ligand>
        <name>ATP</name>
        <dbReference type="ChEBI" id="CHEBI:30616"/>
    </ligand>
</feature>
<comment type="similarity">
    <text evidence="3">Belongs to the cation transport ATPase (P-type) (TC 3.A.3) family. Type IV subfamily.</text>
</comment>
<keyword evidence="14" id="KW-0503">Monooxygenase</keyword>
<comment type="catalytic activity">
    <reaction evidence="17">
        <text>a 1,2-diacyl-sn-glycero-3-phosphoethanolamine(out) + ATP + H2O = a 1,2-diacyl-sn-glycero-3-phosphoethanolamine(in) + ADP + phosphate + H(+)</text>
        <dbReference type="Rhea" id="RHEA:66132"/>
        <dbReference type="ChEBI" id="CHEBI:15377"/>
        <dbReference type="ChEBI" id="CHEBI:15378"/>
        <dbReference type="ChEBI" id="CHEBI:30616"/>
        <dbReference type="ChEBI" id="CHEBI:43474"/>
        <dbReference type="ChEBI" id="CHEBI:64612"/>
        <dbReference type="ChEBI" id="CHEBI:456216"/>
    </reaction>
    <physiologicalReaction direction="left-to-right" evidence="17">
        <dbReference type="Rhea" id="RHEA:66133"/>
    </physiologicalReaction>
</comment>
<feature type="binding site" description="axial binding residue" evidence="18">
    <location>
        <position position="1842"/>
    </location>
    <ligand>
        <name>heme</name>
        <dbReference type="ChEBI" id="CHEBI:30413"/>
    </ligand>
    <ligandPart>
        <name>Fe</name>
        <dbReference type="ChEBI" id="CHEBI:18248"/>
    </ligandPart>
</feature>
<evidence type="ECO:0000256" key="13">
    <source>
        <dbReference type="ARBA" id="ARBA00023004"/>
    </source>
</evidence>
<dbReference type="HOGENOM" id="CLU_235514_0_0_1"/>
<dbReference type="GO" id="GO:0020037">
    <property type="term" value="F:heme binding"/>
    <property type="evidence" value="ECO:0007669"/>
    <property type="project" value="InterPro"/>
</dbReference>
<dbReference type="InterPro" id="IPR002403">
    <property type="entry name" value="Cyt_P450_E_grp-IV"/>
</dbReference>
<dbReference type="GO" id="GO:0000287">
    <property type="term" value="F:magnesium ion binding"/>
    <property type="evidence" value="ECO:0007669"/>
    <property type="project" value="InterPro"/>
</dbReference>
<keyword evidence="18" id="KW-0349">Heme</keyword>
<dbReference type="InterPro" id="IPR032631">
    <property type="entry name" value="P-type_ATPase_N"/>
</dbReference>
<evidence type="ECO:0000256" key="18">
    <source>
        <dbReference type="PIRSR" id="PIRSR602403-1"/>
    </source>
</evidence>
<feature type="binding site" evidence="21">
    <location>
        <position position="1056"/>
    </location>
    <ligand>
        <name>Mg(2+)</name>
        <dbReference type="ChEBI" id="CHEBI:18420"/>
    </ligand>
</feature>
<dbReference type="Proteomes" id="UP000020467">
    <property type="component" value="Unassembled WGS sequence"/>
</dbReference>
<evidence type="ECO:0000256" key="1">
    <source>
        <dbReference type="ARBA" id="ARBA00001971"/>
    </source>
</evidence>
<feature type="binding site" evidence="20">
    <location>
        <position position="937"/>
    </location>
    <ligand>
        <name>ATP</name>
        <dbReference type="ChEBI" id="CHEBI:30616"/>
    </ligand>
</feature>
<feature type="transmembrane region" description="Helical" evidence="23">
    <location>
        <begin position="1403"/>
        <end position="1423"/>
    </location>
</feature>
<accession>A0A010QNG8</accession>
<dbReference type="Gene3D" id="2.70.150.10">
    <property type="entry name" value="Calcium-transporting ATPase, cytoplasmic transduction domain A"/>
    <property type="match status" value="1"/>
</dbReference>
<dbReference type="PANTHER" id="PTHR24092">
    <property type="entry name" value="PROBABLE PHOSPHOLIPID-TRANSPORTING ATPASE"/>
    <property type="match status" value="1"/>
</dbReference>
<dbReference type="InterPro" id="IPR017972">
    <property type="entry name" value="Cyt_P450_CS"/>
</dbReference>
<evidence type="ECO:0000256" key="7">
    <source>
        <dbReference type="ARBA" id="ARBA00022723"/>
    </source>
</evidence>
<dbReference type="InterPro" id="IPR001757">
    <property type="entry name" value="P_typ_ATPase"/>
</dbReference>
<comment type="similarity">
    <text evidence="4">Belongs to the cytochrome P450 family.</text>
</comment>
<dbReference type="InterPro" id="IPR023299">
    <property type="entry name" value="ATPase_P-typ_cyto_dom_N"/>
</dbReference>
<evidence type="ECO:0000256" key="14">
    <source>
        <dbReference type="ARBA" id="ARBA00023033"/>
    </source>
</evidence>
<dbReference type="PROSITE" id="PS00154">
    <property type="entry name" value="ATPASE_E1_E2"/>
    <property type="match status" value="1"/>
</dbReference>
<dbReference type="InterPro" id="IPR018303">
    <property type="entry name" value="ATPase_P-typ_P_site"/>
</dbReference>
<dbReference type="Pfam" id="PF16209">
    <property type="entry name" value="PhoLip_ATPase_N"/>
    <property type="match status" value="1"/>
</dbReference>
<dbReference type="InterPro" id="IPR023214">
    <property type="entry name" value="HAD_sf"/>
</dbReference>
<dbReference type="Gene3D" id="1.10.630.10">
    <property type="entry name" value="Cytochrome P450"/>
    <property type="match status" value="1"/>
</dbReference>
<evidence type="ECO:0000256" key="21">
    <source>
        <dbReference type="PIRSR" id="PIRSR606539-3"/>
    </source>
</evidence>
<dbReference type="PROSITE" id="PS00086">
    <property type="entry name" value="CYTOCHROME_P450"/>
    <property type="match status" value="1"/>
</dbReference>
<dbReference type="EC" id="7.6.2.1" evidence="5"/>
<feature type="binding site" evidence="20">
    <location>
        <position position="682"/>
    </location>
    <ligand>
        <name>ATP</name>
        <dbReference type="ChEBI" id="CHEBI:30616"/>
    </ligand>
</feature>
<feature type="transmembrane region" description="Helical" evidence="23">
    <location>
        <begin position="1196"/>
        <end position="1221"/>
    </location>
</feature>
<feature type="transmembrane region" description="Helical" evidence="23">
    <location>
        <begin position="1227"/>
        <end position="1246"/>
    </location>
</feature>
<dbReference type="Pfam" id="PF13246">
    <property type="entry name" value="Cation_ATPase"/>
    <property type="match status" value="1"/>
</dbReference>
<dbReference type="GO" id="GO:0032456">
    <property type="term" value="P:endocytic recycling"/>
    <property type="evidence" value="ECO:0007669"/>
    <property type="project" value="TreeGrafter"/>
</dbReference>
<dbReference type="GO" id="GO:0045332">
    <property type="term" value="P:phospholipid translocation"/>
    <property type="evidence" value="ECO:0007669"/>
    <property type="project" value="TreeGrafter"/>
</dbReference>
<dbReference type="InterPro" id="IPR023298">
    <property type="entry name" value="ATPase_P-typ_TM_dom_sf"/>
</dbReference>
<feature type="active site" description="4-aspartylphosphate intermediate" evidence="19">
    <location>
        <position position="476"/>
    </location>
</feature>
<evidence type="ECO:0000256" key="9">
    <source>
        <dbReference type="ARBA" id="ARBA00022840"/>
    </source>
</evidence>
<feature type="binding site" evidence="20">
    <location>
        <position position="1060"/>
    </location>
    <ligand>
        <name>ATP</name>
        <dbReference type="ChEBI" id="CHEBI:30616"/>
    </ligand>
</feature>
<feature type="binding site" evidence="20">
    <location>
        <position position="1028"/>
    </location>
    <ligand>
        <name>ATP</name>
        <dbReference type="ChEBI" id="CHEBI:30616"/>
    </ligand>
</feature>
<evidence type="ECO:0000256" key="10">
    <source>
        <dbReference type="ARBA" id="ARBA00022842"/>
    </source>
</evidence>
<evidence type="ECO:0000256" key="3">
    <source>
        <dbReference type="ARBA" id="ARBA00008109"/>
    </source>
</evidence>
<evidence type="ECO:0000256" key="20">
    <source>
        <dbReference type="PIRSR" id="PIRSR606539-2"/>
    </source>
</evidence>
<dbReference type="InterPro" id="IPR032630">
    <property type="entry name" value="P_typ_ATPase_c"/>
</dbReference>
<dbReference type="SUPFAM" id="SSF48264">
    <property type="entry name" value="Cytochrome P450"/>
    <property type="match status" value="1"/>
</dbReference>
<dbReference type="PRINTS" id="PR00465">
    <property type="entry name" value="EP450IV"/>
</dbReference>
<keyword evidence="8 20" id="KW-0547">Nucleotide-binding</keyword>
<dbReference type="CDD" id="cd11040">
    <property type="entry name" value="CYP7_CYP8-like"/>
    <property type="match status" value="1"/>
</dbReference>
<evidence type="ECO:0000256" key="4">
    <source>
        <dbReference type="ARBA" id="ARBA00010617"/>
    </source>
</evidence>
<feature type="region of interest" description="Disordered" evidence="22">
    <location>
        <begin position="545"/>
        <end position="581"/>
    </location>
</feature>
<comment type="subcellular location">
    <subcellularLocation>
        <location evidence="2">Membrane</location>
        <topology evidence="2">Multi-pass membrane protein</topology>
    </subcellularLocation>
</comment>
<feature type="region of interest" description="Disordered" evidence="22">
    <location>
        <begin position="1"/>
        <end position="23"/>
    </location>
</feature>
<keyword evidence="11" id="KW-1278">Translocase</keyword>
<dbReference type="SUPFAM" id="SSF81660">
    <property type="entry name" value="Metal cation-transporting ATPase, ATP-binding domain N"/>
    <property type="match status" value="1"/>
</dbReference>
<keyword evidence="10 21" id="KW-0460">Magnesium</keyword>
<feature type="binding site" evidence="21">
    <location>
        <position position="1060"/>
    </location>
    <ligand>
        <name>Mg(2+)</name>
        <dbReference type="ChEBI" id="CHEBI:18420"/>
    </ligand>
</feature>
<comment type="cofactor">
    <cofactor evidence="1 18">
        <name>heme</name>
        <dbReference type="ChEBI" id="CHEBI:30413"/>
    </cofactor>
</comment>
<feature type="transmembrane region" description="Helical" evidence="23">
    <location>
        <begin position="1303"/>
        <end position="1323"/>
    </location>
</feature>
<dbReference type="GO" id="GO:0006892">
    <property type="term" value="P:post-Golgi vesicle-mediated transport"/>
    <property type="evidence" value="ECO:0007669"/>
    <property type="project" value="TreeGrafter"/>
</dbReference>